<sequence length="95" mass="10247">MISRLQSEGEYILVSAEVDGAIPDLVLAHSGLILYYSLAVNQSESAGTDGQKRMHQPAGQTGARRLAFLKHEPNTACIGSVLACFRDLKISMLSK</sequence>
<gene>
    <name evidence="1" type="ORF">MEPE_01935</name>
</gene>
<dbReference type="EMBL" id="OAPG01000003">
    <property type="protein sequence ID" value="SNX83229.1"/>
    <property type="molecule type" value="Genomic_DNA"/>
</dbReference>
<accession>A0AAJ4XIH9</accession>
<name>A0AAJ4XIH9_9BASI</name>
<reference evidence="1" key="1">
    <citation type="submission" date="2023-10" db="EMBL/GenBank/DDBJ databases">
        <authorList>
            <person name="Guldener U."/>
        </authorList>
    </citation>
    <scope>NUCLEOTIDE SEQUENCE</scope>
    <source>
        <strain evidence="1">Mp4</strain>
    </source>
</reference>
<protein>
    <submittedName>
        <fullName evidence="1">Uncharacterized protein</fullName>
    </submittedName>
</protein>
<organism evidence="1 2">
    <name type="scientific">Melanopsichium pennsylvanicum</name>
    <dbReference type="NCBI Taxonomy" id="63383"/>
    <lineage>
        <taxon>Eukaryota</taxon>
        <taxon>Fungi</taxon>
        <taxon>Dikarya</taxon>
        <taxon>Basidiomycota</taxon>
        <taxon>Ustilaginomycotina</taxon>
        <taxon>Ustilaginomycetes</taxon>
        <taxon>Ustilaginales</taxon>
        <taxon>Ustilaginaceae</taxon>
        <taxon>Melanopsichium</taxon>
    </lineage>
</organism>
<evidence type="ECO:0000313" key="1">
    <source>
        <dbReference type="EMBL" id="SNX83229.1"/>
    </source>
</evidence>
<proteinExistence type="predicted"/>
<dbReference type="AlphaFoldDB" id="A0AAJ4XIH9"/>
<keyword evidence="2" id="KW-1185">Reference proteome</keyword>
<comment type="caution">
    <text evidence="1">The sequence shown here is derived from an EMBL/GenBank/DDBJ whole genome shotgun (WGS) entry which is preliminary data.</text>
</comment>
<dbReference type="Proteomes" id="UP001294444">
    <property type="component" value="Unassembled WGS sequence"/>
</dbReference>
<evidence type="ECO:0000313" key="2">
    <source>
        <dbReference type="Proteomes" id="UP001294444"/>
    </source>
</evidence>